<dbReference type="EMBL" id="CP020991">
    <property type="protein sequence ID" value="AUO18691.1"/>
    <property type="molecule type" value="Genomic_DNA"/>
</dbReference>
<name>A0A2K9P0A1_9FIRM</name>
<dbReference type="CDD" id="cd01310">
    <property type="entry name" value="TatD_DNAse"/>
    <property type="match status" value="1"/>
</dbReference>
<dbReference type="GO" id="GO:0004536">
    <property type="term" value="F:DNA nuclease activity"/>
    <property type="evidence" value="ECO:0007669"/>
    <property type="project" value="InterPro"/>
</dbReference>
<dbReference type="InterPro" id="IPR001130">
    <property type="entry name" value="TatD-like"/>
</dbReference>
<dbReference type="KEGG" id="mpec:B9O19_00508"/>
<dbReference type="PROSITE" id="PS01091">
    <property type="entry name" value="TATD_3"/>
    <property type="match status" value="1"/>
</dbReference>
<dbReference type="InterPro" id="IPR015991">
    <property type="entry name" value="TatD/YcfH-like"/>
</dbReference>
<dbReference type="InterPro" id="IPR032466">
    <property type="entry name" value="Metal_Hydrolase"/>
</dbReference>
<dbReference type="PANTHER" id="PTHR46124:SF2">
    <property type="entry name" value="D-AMINOACYL-TRNA DEACYLASE"/>
    <property type="match status" value="1"/>
</dbReference>
<proteinExistence type="predicted"/>
<reference evidence="4 5" key="1">
    <citation type="submission" date="2017-04" db="EMBL/GenBank/DDBJ databases">
        <title>Monoglobus pectinilyticus 14 draft genome.</title>
        <authorList>
            <person name="Kim C."/>
            <person name="Rosendale D.I."/>
            <person name="Kelly W.J."/>
            <person name="Tannock G.W."/>
            <person name="Patchett M.L."/>
            <person name="Jordens J.Z."/>
        </authorList>
    </citation>
    <scope>NUCLEOTIDE SEQUENCE [LARGE SCALE GENOMIC DNA]</scope>
    <source>
        <strain evidence="4 5">14</strain>
    </source>
</reference>
<feature type="binding site" evidence="3">
    <location>
        <position position="7"/>
    </location>
    <ligand>
        <name>a divalent metal cation</name>
        <dbReference type="ChEBI" id="CHEBI:60240"/>
        <label>1</label>
    </ligand>
</feature>
<gene>
    <name evidence="4" type="ORF">B9O19_00508</name>
</gene>
<dbReference type="OrthoDB" id="9810005at2"/>
<dbReference type="RefSeq" id="WP_102364974.1">
    <property type="nucleotide sequence ID" value="NZ_CP020991.1"/>
</dbReference>
<protein>
    <submittedName>
        <fullName evidence="4">Hydrolase, TatD family</fullName>
    </submittedName>
</protein>
<dbReference type="SUPFAM" id="SSF51556">
    <property type="entry name" value="Metallo-dependent hydrolases"/>
    <property type="match status" value="1"/>
</dbReference>
<evidence type="ECO:0000256" key="1">
    <source>
        <dbReference type="ARBA" id="ARBA00022723"/>
    </source>
</evidence>
<dbReference type="PROSITE" id="PS01137">
    <property type="entry name" value="TATD_1"/>
    <property type="match status" value="1"/>
</dbReference>
<sequence>MRLFDTHSHLDDEQFDNDREEIIKKIWENDVKTVMEVGSSLETSLKAVNIANSHDFIYASVGIHPEFAENADDEDFQKIKTIAETEPKVKAIGEIGIDYYYDDSAPRESQLNCFQNQILIAKELDLPIIVHDRQSKGDTLKVLKDMNVTKGVIHCFSGSAETAKILINMGFMISFTGVITFKNAKRAIEALKVIPIERLMIETDSPYMAPEPFRGRRNDSRYVKYVAEKMAEVKGIELEQLCEITYQNGLKFFNITKEENIQ</sequence>
<feature type="binding site" evidence="3">
    <location>
        <position position="9"/>
    </location>
    <ligand>
        <name>a divalent metal cation</name>
        <dbReference type="ChEBI" id="CHEBI:60240"/>
        <label>1</label>
    </ligand>
</feature>
<dbReference type="GO" id="GO:0016788">
    <property type="term" value="F:hydrolase activity, acting on ester bonds"/>
    <property type="evidence" value="ECO:0007669"/>
    <property type="project" value="InterPro"/>
</dbReference>
<dbReference type="GO" id="GO:0046872">
    <property type="term" value="F:metal ion binding"/>
    <property type="evidence" value="ECO:0007669"/>
    <property type="project" value="UniProtKB-KW"/>
</dbReference>
<feature type="binding site" evidence="3">
    <location>
        <position position="131"/>
    </location>
    <ligand>
        <name>a divalent metal cation</name>
        <dbReference type="ChEBI" id="CHEBI:60240"/>
        <label>2</label>
    </ligand>
</feature>
<evidence type="ECO:0000256" key="3">
    <source>
        <dbReference type="PIRSR" id="PIRSR005902-1"/>
    </source>
</evidence>
<feature type="binding site" evidence="3">
    <location>
        <position position="204"/>
    </location>
    <ligand>
        <name>a divalent metal cation</name>
        <dbReference type="ChEBI" id="CHEBI:60240"/>
        <label>1</label>
    </ligand>
</feature>
<feature type="binding site" evidence="3">
    <location>
        <position position="154"/>
    </location>
    <ligand>
        <name>a divalent metal cation</name>
        <dbReference type="ChEBI" id="CHEBI:60240"/>
        <label>2</label>
    </ligand>
</feature>
<dbReference type="Gene3D" id="3.20.20.140">
    <property type="entry name" value="Metal-dependent hydrolases"/>
    <property type="match status" value="1"/>
</dbReference>
<organism evidence="4 5">
    <name type="scientific">Monoglobus pectinilyticus</name>
    <dbReference type="NCBI Taxonomy" id="1981510"/>
    <lineage>
        <taxon>Bacteria</taxon>
        <taxon>Bacillati</taxon>
        <taxon>Bacillota</taxon>
        <taxon>Clostridia</taxon>
        <taxon>Monoglobales</taxon>
        <taxon>Monoglobaceae</taxon>
        <taxon>Monoglobus</taxon>
    </lineage>
</organism>
<accession>A0A2K9P0A1</accession>
<feature type="binding site" evidence="3">
    <location>
        <position position="94"/>
    </location>
    <ligand>
        <name>a divalent metal cation</name>
        <dbReference type="ChEBI" id="CHEBI:60240"/>
        <label>1</label>
    </ligand>
</feature>
<dbReference type="InterPro" id="IPR018228">
    <property type="entry name" value="DNase_TatD-rel_CS"/>
</dbReference>
<dbReference type="AlphaFoldDB" id="A0A2K9P0A1"/>
<dbReference type="PANTHER" id="PTHR46124">
    <property type="entry name" value="D-AMINOACYL-TRNA DEACYLASE"/>
    <property type="match status" value="1"/>
</dbReference>
<evidence type="ECO:0000313" key="4">
    <source>
        <dbReference type="EMBL" id="AUO18691.1"/>
    </source>
</evidence>
<keyword evidence="1 3" id="KW-0479">Metal-binding</keyword>
<keyword evidence="5" id="KW-1185">Reference proteome</keyword>
<dbReference type="PIRSF" id="PIRSF005902">
    <property type="entry name" value="DNase_TatD"/>
    <property type="match status" value="1"/>
</dbReference>
<dbReference type="GeneID" id="98061929"/>
<dbReference type="Proteomes" id="UP000235589">
    <property type="component" value="Chromosome"/>
</dbReference>
<keyword evidence="2 4" id="KW-0378">Hydrolase</keyword>
<dbReference type="NCBIfam" id="TIGR00010">
    <property type="entry name" value="YchF/TatD family DNA exonuclease"/>
    <property type="match status" value="1"/>
</dbReference>
<evidence type="ECO:0000313" key="5">
    <source>
        <dbReference type="Proteomes" id="UP000235589"/>
    </source>
</evidence>
<dbReference type="FunFam" id="3.20.20.140:FF:000005">
    <property type="entry name" value="TatD family hydrolase"/>
    <property type="match status" value="1"/>
</dbReference>
<evidence type="ECO:0000256" key="2">
    <source>
        <dbReference type="ARBA" id="ARBA00022801"/>
    </source>
</evidence>
<dbReference type="Pfam" id="PF01026">
    <property type="entry name" value="TatD_DNase"/>
    <property type="match status" value="1"/>
</dbReference>